<dbReference type="Proteomes" id="UP000239907">
    <property type="component" value="Unassembled WGS sequence"/>
</dbReference>
<name>A0A2S7U380_9BACT</name>
<keyword evidence="2" id="KW-1133">Transmembrane helix</keyword>
<dbReference type="GO" id="GO:0009253">
    <property type="term" value="P:peptidoglycan catabolic process"/>
    <property type="evidence" value="ECO:0007669"/>
    <property type="project" value="InterPro"/>
</dbReference>
<dbReference type="EMBL" id="MQWA01000001">
    <property type="protein sequence ID" value="PQJ28854.1"/>
    <property type="molecule type" value="Genomic_DNA"/>
</dbReference>
<accession>A0A2S7U380</accession>
<dbReference type="Gene3D" id="3.40.630.40">
    <property type="entry name" value="Zn-dependent exopeptidases"/>
    <property type="match status" value="1"/>
</dbReference>
<evidence type="ECO:0000313" key="5">
    <source>
        <dbReference type="Proteomes" id="UP000239907"/>
    </source>
</evidence>
<dbReference type="Pfam" id="PF01520">
    <property type="entry name" value="Amidase_3"/>
    <property type="match status" value="1"/>
</dbReference>
<evidence type="ECO:0000256" key="2">
    <source>
        <dbReference type="SAM" id="Phobius"/>
    </source>
</evidence>
<sequence length="555" mass="62269">MRNLVFVSLVLRCTISRRVGRANHTDTSDTSPITVMPRKNLALEISLVVCALLGAFIVQAVVSQTKPPKMPKFERSNYSEEIVGIVKGETVAISESEQPSNAIPVKYDKHQSALGHAPQWDLLDAYQYTVSRAEFIHLMSNVYSVGPYWKDWFTLEAEHVLIKTHGNDLSKTYKLAFQNEVVEAKPKKFWRTRVELGESSESAPLLGLRIAIDPGHIGGDYAEIEHRRFILKDGVPPIQEGNMTLTVAELLMNQLESLGATVHLVRDKNSPVNPFRPENYYAYAESKLILNKSAVTEQSVKREADKLFYRNGEIRARAELVNQELKPDIVLCLHFNADAEPDPEDPSLYEKEHFHMILNGAYTQSELAHDDERFQCVLKILQGNHAEEAKLTAAAAASFHAESGLPPYQYTSNSSRAVNVDGNPFLWARNLIANRLYDCPVLYFEPYLMNGKDSYKRMQVGDYSGLGFVNGKLRPSIYREYVNAVTKGLVNYYTAEIVVEKPPETLSKDPQVIDPLVKVAAEADPKELQSQPEDAASESAESAEFDQSNSEVETE</sequence>
<evidence type="ECO:0000256" key="1">
    <source>
        <dbReference type="SAM" id="MobiDB-lite"/>
    </source>
</evidence>
<evidence type="ECO:0000313" key="4">
    <source>
        <dbReference type="EMBL" id="PQJ28854.1"/>
    </source>
</evidence>
<dbReference type="InterPro" id="IPR002508">
    <property type="entry name" value="MurNAc-LAA_cat"/>
</dbReference>
<feature type="domain" description="MurNAc-LAA" evidence="3">
    <location>
        <begin position="210"/>
        <end position="340"/>
    </location>
</feature>
<feature type="transmembrane region" description="Helical" evidence="2">
    <location>
        <begin position="40"/>
        <end position="62"/>
    </location>
</feature>
<protein>
    <recommendedName>
        <fullName evidence="3">MurNAc-LAA domain-containing protein</fullName>
    </recommendedName>
</protein>
<organism evidence="4 5">
    <name type="scientific">Rubritalea profundi</name>
    <dbReference type="NCBI Taxonomy" id="1658618"/>
    <lineage>
        <taxon>Bacteria</taxon>
        <taxon>Pseudomonadati</taxon>
        <taxon>Verrucomicrobiota</taxon>
        <taxon>Verrucomicrobiia</taxon>
        <taxon>Verrucomicrobiales</taxon>
        <taxon>Rubritaleaceae</taxon>
        <taxon>Rubritalea</taxon>
    </lineage>
</organism>
<comment type="caution">
    <text evidence="4">The sequence shown here is derived from an EMBL/GenBank/DDBJ whole genome shotgun (WGS) entry which is preliminary data.</text>
</comment>
<evidence type="ECO:0000259" key="3">
    <source>
        <dbReference type="Pfam" id="PF01520"/>
    </source>
</evidence>
<reference evidence="4 5" key="1">
    <citation type="submission" date="2016-12" db="EMBL/GenBank/DDBJ databases">
        <title>Study of bacterial adaptation to deep sea.</title>
        <authorList>
            <person name="Song J."/>
            <person name="Yoshizawa S."/>
            <person name="Kogure K."/>
        </authorList>
    </citation>
    <scope>NUCLEOTIDE SEQUENCE [LARGE SCALE GENOMIC DNA]</scope>
    <source>
        <strain evidence="4 5">SAORIC-165</strain>
    </source>
</reference>
<dbReference type="AlphaFoldDB" id="A0A2S7U380"/>
<keyword evidence="5" id="KW-1185">Reference proteome</keyword>
<feature type="region of interest" description="Disordered" evidence="1">
    <location>
        <begin position="523"/>
        <end position="555"/>
    </location>
</feature>
<dbReference type="GO" id="GO:0008745">
    <property type="term" value="F:N-acetylmuramoyl-L-alanine amidase activity"/>
    <property type="evidence" value="ECO:0007669"/>
    <property type="project" value="InterPro"/>
</dbReference>
<keyword evidence="2" id="KW-0472">Membrane</keyword>
<feature type="compositionally biased region" description="Polar residues" evidence="1">
    <location>
        <begin position="545"/>
        <end position="555"/>
    </location>
</feature>
<keyword evidence="2" id="KW-0812">Transmembrane</keyword>
<gene>
    <name evidence="4" type="ORF">BSZ32_10360</name>
</gene>
<proteinExistence type="predicted"/>